<dbReference type="STRING" id="1742973.COMA2_20127"/>
<accession>A0A0S4LEN6</accession>
<organism evidence="1 2">
    <name type="scientific">Candidatus Nitrospira nitrificans</name>
    <dbReference type="NCBI Taxonomy" id="1742973"/>
    <lineage>
        <taxon>Bacteria</taxon>
        <taxon>Pseudomonadati</taxon>
        <taxon>Nitrospirota</taxon>
        <taxon>Nitrospiria</taxon>
        <taxon>Nitrospirales</taxon>
        <taxon>Nitrospiraceae</taxon>
        <taxon>Nitrospira</taxon>
    </lineage>
</organism>
<dbReference type="AlphaFoldDB" id="A0A0S4LEN6"/>
<protein>
    <submittedName>
        <fullName evidence="1">Uncharacterized protein</fullName>
    </submittedName>
</protein>
<keyword evidence="2" id="KW-1185">Reference proteome</keyword>
<sequence length="56" mass="5897">MGSIGEDSREGCGLSEVRKGSMTHVAVVLIGPLTFAISPATLRDSTSRATWHAPEL</sequence>
<name>A0A0S4LEN6_9BACT</name>
<evidence type="ECO:0000313" key="1">
    <source>
        <dbReference type="EMBL" id="CUS35178.1"/>
    </source>
</evidence>
<evidence type="ECO:0000313" key="2">
    <source>
        <dbReference type="Proteomes" id="UP000198736"/>
    </source>
</evidence>
<proteinExistence type="predicted"/>
<dbReference type="EMBL" id="CZPZ01000012">
    <property type="protein sequence ID" value="CUS35178.1"/>
    <property type="molecule type" value="Genomic_DNA"/>
</dbReference>
<reference evidence="2" key="1">
    <citation type="submission" date="2015-10" db="EMBL/GenBank/DDBJ databases">
        <authorList>
            <person name="Luecker S."/>
            <person name="Luecker S."/>
        </authorList>
    </citation>
    <scope>NUCLEOTIDE SEQUENCE [LARGE SCALE GENOMIC DNA]</scope>
</reference>
<dbReference type="Proteomes" id="UP000198736">
    <property type="component" value="Unassembled WGS sequence"/>
</dbReference>
<gene>
    <name evidence="1" type="ORF">COMA2_20127</name>
</gene>